<comment type="caution">
    <text evidence="1">The sequence shown here is derived from an EMBL/GenBank/DDBJ whole genome shotgun (WGS) entry which is preliminary data.</text>
</comment>
<reference evidence="1" key="1">
    <citation type="journal article" date="2020" name="mSystems">
        <title>Genome- and Community-Level Interaction Insights into Carbon Utilization and Element Cycling Functions of Hydrothermarchaeota in Hydrothermal Sediment.</title>
        <authorList>
            <person name="Zhou Z."/>
            <person name="Liu Y."/>
            <person name="Xu W."/>
            <person name="Pan J."/>
            <person name="Luo Z.H."/>
            <person name="Li M."/>
        </authorList>
    </citation>
    <scope>NUCLEOTIDE SEQUENCE [LARGE SCALE GENOMIC DNA]</scope>
    <source>
        <strain evidence="1">SpSt-902</strain>
    </source>
</reference>
<accession>A0A7C3LT96</accession>
<dbReference type="AlphaFoldDB" id="A0A7C3LT96"/>
<proteinExistence type="predicted"/>
<organism evidence="1">
    <name type="scientific">Leptospirillum ferriphilum</name>
    <dbReference type="NCBI Taxonomy" id="178606"/>
    <lineage>
        <taxon>Bacteria</taxon>
        <taxon>Pseudomonadati</taxon>
        <taxon>Nitrospirota</taxon>
        <taxon>Nitrospiria</taxon>
        <taxon>Nitrospirales</taxon>
        <taxon>Nitrospiraceae</taxon>
        <taxon>Leptospirillum</taxon>
    </lineage>
</organism>
<dbReference type="EMBL" id="DTMM01000161">
    <property type="protein sequence ID" value="HFT93806.1"/>
    <property type="molecule type" value="Genomic_DNA"/>
</dbReference>
<name>A0A7C3LT96_9BACT</name>
<gene>
    <name evidence="1" type="ORF">ENX03_07740</name>
</gene>
<sequence>MIRLKGQDAVNEAFWFLGESPNLPKAAFFRFAAEGGKKQIDPEEIQRLVSGNRARPEEFLCEVPCVWDMIEGCEGRQFQVPYPPLSIYPGTGHAIVQNRFFGAEVCPGSRWFAVIRSVYDSAVRWARGTPVIEPEYSEDEFMNRLFPRVFLRTGAWRNDPFLQKTSREIGEHLLEIFGLMGDRPSEKPEKPQLRLGKSEEPGGCEDGLFYDRVLEIIRLQSCRKPEQTMM</sequence>
<protein>
    <submittedName>
        <fullName evidence="1">Uncharacterized protein</fullName>
    </submittedName>
</protein>
<evidence type="ECO:0000313" key="1">
    <source>
        <dbReference type="EMBL" id="HFT93806.1"/>
    </source>
</evidence>